<feature type="domain" description="Rhamnogalacturonase A/B/Epimerase-like pectate lyase" evidence="2">
    <location>
        <begin position="60"/>
        <end position="284"/>
    </location>
</feature>
<keyword evidence="1" id="KW-0732">Signal</keyword>
<protein>
    <recommendedName>
        <fullName evidence="2">Rhamnogalacturonase A/B/Epimerase-like pectate lyase domain-containing protein</fullName>
    </recommendedName>
</protein>
<feature type="signal peptide" evidence="1">
    <location>
        <begin position="1"/>
        <end position="23"/>
    </location>
</feature>
<keyword evidence="4" id="KW-1185">Reference proteome</keyword>
<evidence type="ECO:0000256" key="1">
    <source>
        <dbReference type="SAM" id="SignalP"/>
    </source>
</evidence>
<dbReference type="EMBL" id="JAZHXJ010000373">
    <property type="protein sequence ID" value="KAL1862888.1"/>
    <property type="molecule type" value="Genomic_DNA"/>
</dbReference>
<evidence type="ECO:0000313" key="4">
    <source>
        <dbReference type="Proteomes" id="UP001586593"/>
    </source>
</evidence>
<dbReference type="PANTHER" id="PTHR33928:SF2">
    <property type="entry name" value="PECTATE LYASE SUPERFAMILY PROTEIN DOMAIN-CONTAINING PROTEIN-RELATED"/>
    <property type="match status" value="1"/>
</dbReference>
<gene>
    <name evidence="3" type="ORF">VTK73DRAFT_6581</name>
</gene>
<accession>A0ABR3WJB7</accession>
<evidence type="ECO:0000313" key="3">
    <source>
        <dbReference type="EMBL" id="KAL1862888.1"/>
    </source>
</evidence>
<dbReference type="SUPFAM" id="SSF51126">
    <property type="entry name" value="Pectin lyase-like"/>
    <property type="match status" value="2"/>
</dbReference>
<feature type="chain" id="PRO_5046577629" description="Rhamnogalacturonase A/B/Epimerase-like pectate lyase domain-containing protein" evidence="1">
    <location>
        <begin position="24"/>
        <end position="785"/>
    </location>
</feature>
<organism evidence="3 4">
    <name type="scientific">Phialemonium thermophilum</name>
    <dbReference type="NCBI Taxonomy" id="223376"/>
    <lineage>
        <taxon>Eukaryota</taxon>
        <taxon>Fungi</taxon>
        <taxon>Dikarya</taxon>
        <taxon>Ascomycota</taxon>
        <taxon>Pezizomycotina</taxon>
        <taxon>Sordariomycetes</taxon>
        <taxon>Sordariomycetidae</taxon>
        <taxon>Cephalothecales</taxon>
        <taxon>Cephalothecaceae</taxon>
        <taxon>Phialemonium</taxon>
    </lineage>
</organism>
<dbReference type="InterPro" id="IPR011050">
    <property type="entry name" value="Pectin_lyase_fold/virulence"/>
</dbReference>
<reference evidence="3 4" key="1">
    <citation type="journal article" date="2024" name="Commun. Biol.">
        <title>Comparative genomic analysis of thermophilic fungi reveals convergent evolutionary adaptations and gene losses.</title>
        <authorList>
            <person name="Steindorff A.S."/>
            <person name="Aguilar-Pontes M.V."/>
            <person name="Robinson A.J."/>
            <person name="Andreopoulos B."/>
            <person name="LaButti K."/>
            <person name="Kuo A."/>
            <person name="Mondo S."/>
            <person name="Riley R."/>
            <person name="Otillar R."/>
            <person name="Haridas S."/>
            <person name="Lipzen A."/>
            <person name="Grimwood J."/>
            <person name="Schmutz J."/>
            <person name="Clum A."/>
            <person name="Reid I.D."/>
            <person name="Moisan M.C."/>
            <person name="Butler G."/>
            <person name="Nguyen T.T.M."/>
            <person name="Dewar K."/>
            <person name="Conant G."/>
            <person name="Drula E."/>
            <person name="Henrissat B."/>
            <person name="Hansel C."/>
            <person name="Singer S."/>
            <person name="Hutchinson M.I."/>
            <person name="de Vries R.P."/>
            <person name="Natvig D.O."/>
            <person name="Powell A.J."/>
            <person name="Tsang A."/>
            <person name="Grigoriev I.V."/>
        </authorList>
    </citation>
    <scope>NUCLEOTIDE SEQUENCE [LARGE SCALE GENOMIC DNA]</scope>
    <source>
        <strain evidence="3 4">ATCC 24622</strain>
    </source>
</reference>
<dbReference type="CDD" id="cd23668">
    <property type="entry name" value="GH55_beta13glucanase-like"/>
    <property type="match status" value="1"/>
</dbReference>
<proteinExistence type="predicted"/>
<dbReference type="InterPro" id="IPR024535">
    <property type="entry name" value="RHGA/B-epi-like_pectate_lyase"/>
</dbReference>
<sequence>MGFLSFVTVTLLTLRLFSPLAQAAPATSTASAADSAGGYWVGSIQRQGTVAFGPANYQIFRNVKDFGAKGDGVTDDTDAINKAISAGGRCGQGCDSSTTTPALVFFPSGTYLVSKPIVQLYYTQFVGDATSPPTLKAASSFQGMAVIDADPYDNTGNNFWVNQNNFFRQVRNFVIDLTAMPFTAGAGIHWQVAQATSLQNIVFNMRTDGGDANAQQGIFMDNGSGGFMADLTFNGGKYGAFFGNQQFTTRNMTFNNCKTAIFMNWNWLWTLQDVKINNCGIGIDMSNGGTSQTVGSVLVADSVFKNTPIGVLTSYNPSSTQTNGTLILDNVDMSSGVPAAVSDALTKSTILPGNQKVASYVQGRAYGATGGTAGKAVQSPQTAISKPQSLLNKATGKVFTRVRPQYENLPASSFVSVKSKGAKGDGKTDDTAAIQAVLDSATADQVVYFDHGAYLVTDTIKVPKNIKITGEIWPLILAGGNGAFKDQSKPKAVFQVGQPGDVGNVELSDLIFETAGPQPGAILMEWNVAGSSQGSAGMWDVHFRIGGSAGTQMELQQCAKNPNVTNPVDPKCFGAFLLLHITDKASAYLENTWYWVADHSLEPDAKSQQIDIFNGRGVLIETDGPVWGFGTASEHSVLYNYQIRNSSAVYLALIQTETPYFQGNPSATTPFKVNAKFGDPDFSASCKAGSGSGCARAWGLRVVDSKDVFVYGAGLYSFFDNYSQTCLKTESCQDNMVSFERSQVHLLGLSTKASTNMLTIDGRSTALDKDNRNNFCATLALFKSA</sequence>
<dbReference type="Proteomes" id="UP001586593">
    <property type="component" value="Unassembled WGS sequence"/>
</dbReference>
<comment type="caution">
    <text evidence="3">The sequence shown here is derived from an EMBL/GenBank/DDBJ whole genome shotgun (WGS) entry which is preliminary data.</text>
</comment>
<dbReference type="InterPro" id="IPR039279">
    <property type="entry name" value="QRT3-like"/>
</dbReference>
<dbReference type="InterPro" id="IPR012334">
    <property type="entry name" value="Pectin_lyas_fold"/>
</dbReference>
<dbReference type="Pfam" id="PF12708">
    <property type="entry name" value="Pect-lyase_RHGA_epim"/>
    <property type="match status" value="2"/>
</dbReference>
<evidence type="ECO:0000259" key="2">
    <source>
        <dbReference type="Pfam" id="PF12708"/>
    </source>
</evidence>
<feature type="domain" description="Rhamnogalacturonase A/B/Epimerase-like pectate lyase" evidence="2">
    <location>
        <begin position="414"/>
        <end position="472"/>
    </location>
</feature>
<dbReference type="Gene3D" id="2.160.20.10">
    <property type="entry name" value="Single-stranded right-handed beta-helix, Pectin lyase-like"/>
    <property type="match status" value="2"/>
</dbReference>
<name>A0ABR3WJB7_9PEZI</name>
<dbReference type="PANTHER" id="PTHR33928">
    <property type="entry name" value="POLYGALACTURONASE QRT3"/>
    <property type="match status" value="1"/>
</dbReference>